<evidence type="ECO:0000313" key="1">
    <source>
        <dbReference type="EMBL" id="KAJ8477342.1"/>
    </source>
</evidence>
<evidence type="ECO:0000313" key="2">
    <source>
        <dbReference type="Proteomes" id="UP001222027"/>
    </source>
</evidence>
<dbReference type="Proteomes" id="UP001222027">
    <property type="component" value="Unassembled WGS sequence"/>
</dbReference>
<dbReference type="EMBL" id="JAQQAF010000006">
    <property type="protein sequence ID" value="KAJ8477342.1"/>
    <property type="molecule type" value="Genomic_DNA"/>
</dbReference>
<protein>
    <submittedName>
        <fullName evidence="1">Uncharacterized protein</fullName>
    </submittedName>
</protein>
<proteinExistence type="predicted"/>
<dbReference type="AlphaFoldDB" id="A0AAV8QGB6"/>
<accession>A0AAV8QGB6</accession>
<sequence>MPVAETREYIDGLSCSNQRGTISSSSKKKEASEAVDASASFSFNKFDLVLPSMDIYSSLVKLADLLLDPKALSEFEIDLM</sequence>
<reference evidence="1 2" key="1">
    <citation type="submission" date="2022-12" db="EMBL/GenBank/DDBJ databases">
        <title>Chromosome-scale assembly of the Ensete ventricosum genome.</title>
        <authorList>
            <person name="Dussert Y."/>
            <person name="Stocks J."/>
            <person name="Wendawek A."/>
            <person name="Woldeyes F."/>
            <person name="Nichols R.A."/>
            <person name="Borrell J.S."/>
        </authorList>
    </citation>
    <scope>NUCLEOTIDE SEQUENCE [LARGE SCALE GENOMIC DNA]</scope>
    <source>
        <strain evidence="2">cv. Maze</strain>
        <tissue evidence="1">Seeds</tissue>
    </source>
</reference>
<organism evidence="1 2">
    <name type="scientific">Ensete ventricosum</name>
    <name type="common">Abyssinian banana</name>
    <name type="synonym">Musa ensete</name>
    <dbReference type="NCBI Taxonomy" id="4639"/>
    <lineage>
        <taxon>Eukaryota</taxon>
        <taxon>Viridiplantae</taxon>
        <taxon>Streptophyta</taxon>
        <taxon>Embryophyta</taxon>
        <taxon>Tracheophyta</taxon>
        <taxon>Spermatophyta</taxon>
        <taxon>Magnoliopsida</taxon>
        <taxon>Liliopsida</taxon>
        <taxon>Zingiberales</taxon>
        <taxon>Musaceae</taxon>
        <taxon>Ensete</taxon>
    </lineage>
</organism>
<gene>
    <name evidence="1" type="ORF">OPV22_021069</name>
</gene>
<comment type="caution">
    <text evidence="1">The sequence shown here is derived from an EMBL/GenBank/DDBJ whole genome shotgun (WGS) entry which is preliminary data.</text>
</comment>
<name>A0AAV8QGB6_ENSVE</name>
<keyword evidence="2" id="KW-1185">Reference proteome</keyword>